<feature type="transmembrane region" description="Helical" evidence="1">
    <location>
        <begin position="12"/>
        <end position="31"/>
    </location>
</feature>
<name>A0ABS9KP46_9BACT</name>
<feature type="domain" description="Signal transduction histidine kinase internal region" evidence="2">
    <location>
        <begin position="164"/>
        <end position="241"/>
    </location>
</feature>
<evidence type="ECO:0000256" key="1">
    <source>
        <dbReference type="SAM" id="Phobius"/>
    </source>
</evidence>
<proteinExistence type="predicted"/>
<dbReference type="Proteomes" id="UP001165367">
    <property type="component" value="Unassembled WGS sequence"/>
</dbReference>
<dbReference type="EMBL" id="JAKLTR010000003">
    <property type="protein sequence ID" value="MCG2614106.1"/>
    <property type="molecule type" value="Genomic_DNA"/>
</dbReference>
<keyword evidence="1" id="KW-0472">Membrane</keyword>
<comment type="caution">
    <text evidence="3">The sequence shown here is derived from an EMBL/GenBank/DDBJ whole genome shotgun (WGS) entry which is preliminary data.</text>
</comment>
<gene>
    <name evidence="3" type="ORF">LZZ85_07425</name>
</gene>
<dbReference type="InterPro" id="IPR010559">
    <property type="entry name" value="Sig_transdc_His_kin_internal"/>
</dbReference>
<dbReference type="PANTHER" id="PTHR34220:SF7">
    <property type="entry name" value="SENSOR HISTIDINE KINASE YPDA"/>
    <property type="match status" value="1"/>
</dbReference>
<reference evidence="3" key="1">
    <citation type="submission" date="2022-01" db="EMBL/GenBank/DDBJ databases">
        <authorList>
            <person name="Jo J.-H."/>
            <person name="Im W.-T."/>
        </authorList>
    </citation>
    <scope>NUCLEOTIDE SEQUENCE</scope>
    <source>
        <strain evidence="3">NA20</strain>
    </source>
</reference>
<feature type="transmembrane region" description="Helical" evidence="1">
    <location>
        <begin position="43"/>
        <end position="68"/>
    </location>
</feature>
<protein>
    <submittedName>
        <fullName evidence="3">Sensor histidine kinase</fullName>
    </submittedName>
</protein>
<keyword evidence="3" id="KW-0418">Kinase</keyword>
<keyword evidence="1" id="KW-0812">Transmembrane</keyword>
<accession>A0ABS9KP46</accession>
<sequence length="352" mass="40782">MKWNLPRYSAKDHLILSFFVGPFTISINSLLLGSRYFSDWSVFFLATVVAAADFSIGFIICLMIGVWLRRLFKGEEGIGVRLLLMIFVFLIMTIVFLLILFYGYEWIPFFHYQFDDLSFAWACIGTGIYVVFITFLIEGLARYEIWKNKMKENEQLSRMNRQSRLQGLKSQVNPHFLFNSLNSLSSLIDTDEDSAEKFLDEMSKVYRYMLRTEEESLVSLAAELNFIGSYYYLLKERYGDGLLVEIDVLPADLDKCLPPLTLQTIVENAFTQNVMMKDQPLMIRIGRDQEGLVIRNNVQPKTITEDQDVESGIDNLVTRYSLLHQAQIRILDSRNEREVKVPLFKPQKSAAL</sequence>
<dbReference type="Pfam" id="PF06580">
    <property type="entry name" value="His_kinase"/>
    <property type="match status" value="1"/>
</dbReference>
<evidence type="ECO:0000313" key="4">
    <source>
        <dbReference type="Proteomes" id="UP001165367"/>
    </source>
</evidence>
<dbReference type="GO" id="GO:0016301">
    <property type="term" value="F:kinase activity"/>
    <property type="evidence" value="ECO:0007669"/>
    <property type="project" value="UniProtKB-KW"/>
</dbReference>
<dbReference type="PANTHER" id="PTHR34220">
    <property type="entry name" value="SENSOR HISTIDINE KINASE YPDA"/>
    <property type="match status" value="1"/>
</dbReference>
<keyword evidence="4" id="KW-1185">Reference proteome</keyword>
<dbReference type="InterPro" id="IPR050640">
    <property type="entry name" value="Bact_2-comp_sensor_kinase"/>
</dbReference>
<feature type="transmembrane region" description="Helical" evidence="1">
    <location>
        <begin position="80"/>
        <end position="104"/>
    </location>
</feature>
<keyword evidence="1" id="KW-1133">Transmembrane helix</keyword>
<feature type="transmembrane region" description="Helical" evidence="1">
    <location>
        <begin position="119"/>
        <end position="141"/>
    </location>
</feature>
<evidence type="ECO:0000313" key="3">
    <source>
        <dbReference type="EMBL" id="MCG2614106.1"/>
    </source>
</evidence>
<organism evidence="3 4">
    <name type="scientific">Terrimonas ginsenosidimutans</name>
    <dbReference type="NCBI Taxonomy" id="2908004"/>
    <lineage>
        <taxon>Bacteria</taxon>
        <taxon>Pseudomonadati</taxon>
        <taxon>Bacteroidota</taxon>
        <taxon>Chitinophagia</taxon>
        <taxon>Chitinophagales</taxon>
        <taxon>Chitinophagaceae</taxon>
        <taxon>Terrimonas</taxon>
    </lineage>
</organism>
<evidence type="ECO:0000259" key="2">
    <source>
        <dbReference type="Pfam" id="PF06580"/>
    </source>
</evidence>
<keyword evidence="3" id="KW-0808">Transferase</keyword>
<dbReference type="RefSeq" id="WP_237870193.1">
    <property type="nucleotide sequence ID" value="NZ_JAKLTR010000003.1"/>
</dbReference>